<sequence length="98" mass="10381">MSGVHSAEFDHAQNMITESFREGMSNIVVANDQPAETPPASGVMVINVRHRGGEDGGLLIRLTSALGDAEPDVTVVTADDDVLTAVASFLRRFEGPKS</sequence>
<evidence type="ECO:0000313" key="1">
    <source>
        <dbReference type="EMBL" id="QDP96570.1"/>
    </source>
</evidence>
<dbReference type="RefSeq" id="WP_143986533.1">
    <property type="nucleotide sequence ID" value="NZ_CP041692.1"/>
</dbReference>
<reference evidence="1 2" key="1">
    <citation type="submission" date="2019-07" db="EMBL/GenBank/DDBJ databases">
        <title>Microlunatus dokdonensis sp. nov. isolated from the rhizospheric soil of the wild plant Elymus tsukushiensis.</title>
        <authorList>
            <person name="Ghim S.-Y."/>
            <person name="Hwang Y.-J."/>
            <person name="Son J.-S."/>
            <person name="Shin J.-H."/>
        </authorList>
    </citation>
    <scope>NUCLEOTIDE SEQUENCE [LARGE SCALE GENOMIC DNA]</scope>
    <source>
        <strain evidence="1 2">KUDC0627</strain>
    </source>
</reference>
<accession>A0A516PZH6</accession>
<keyword evidence="2" id="KW-1185">Reference proteome</keyword>
<evidence type="ECO:0000313" key="2">
    <source>
        <dbReference type="Proteomes" id="UP000319263"/>
    </source>
</evidence>
<protein>
    <submittedName>
        <fullName evidence="1">Uncharacterized protein</fullName>
    </submittedName>
</protein>
<dbReference type="EMBL" id="CP041692">
    <property type="protein sequence ID" value="QDP96570.1"/>
    <property type="molecule type" value="Genomic_DNA"/>
</dbReference>
<dbReference type="KEGG" id="mik:FOE78_12220"/>
<dbReference type="AlphaFoldDB" id="A0A516PZH6"/>
<gene>
    <name evidence="1" type="ORF">FOE78_12220</name>
</gene>
<dbReference type="Proteomes" id="UP000319263">
    <property type="component" value="Chromosome"/>
</dbReference>
<name>A0A516PZH6_9ACTN</name>
<proteinExistence type="predicted"/>
<organism evidence="1 2">
    <name type="scientific">Microlunatus elymi</name>
    <dbReference type="NCBI Taxonomy" id="2596828"/>
    <lineage>
        <taxon>Bacteria</taxon>
        <taxon>Bacillati</taxon>
        <taxon>Actinomycetota</taxon>
        <taxon>Actinomycetes</taxon>
        <taxon>Propionibacteriales</taxon>
        <taxon>Propionibacteriaceae</taxon>
        <taxon>Microlunatus</taxon>
    </lineage>
</organism>